<dbReference type="InterPro" id="IPR044855">
    <property type="entry name" value="CoA-Trfase_III_dom3_sf"/>
</dbReference>
<evidence type="ECO:0000256" key="1">
    <source>
        <dbReference type="ARBA" id="ARBA00022679"/>
    </source>
</evidence>
<dbReference type="RefSeq" id="WP_144748968.1">
    <property type="nucleotide sequence ID" value="NZ_VMNW02000008.1"/>
</dbReference>
<organism evidence="3 4">
    <name type="scientific">Amycolatopsis acidicola</name>
    <dbReference type="NCBI Taxonomy" id="2596893"/>
    <lineage>
        <taxon>Bacteria</taxon>
        <taxon>Bacillati</taxon>
        <taxon>Actinomycetota</taxon>
        <taxon>Actinomycetes</taxon>
        <taxon>Pseudonocardiales</taxon>
        <taxon>Pseudonocardiaceae</taxon>
        <taxon>Amycolatopsis</taxon>
    </lineage>
</organism>
<dbReference type="PANTHER" id="PTHR48207">
    <property type="entry name" value="SUCCINATE--HYDROXYMETHYLGLUTARATE COA-TRANSFERASE"/>
    <property type="match status" value="1"/>
</dbReference>
<feature type="region of interest" description="Disordered" evidence="2">
    <location>
        <begin position="371"/>
        <end position="401"/>
    </location>
</feature>
<dbReference type="InterPro" id="IPR050483">
    <property type="entry name" value="CoA-transferase_III_domain"/>
</dbReference>
<keyword evidence="1 3" id="KW-0808">Transferase</keyword>
<dbReference type="InterPro" id="IPR023606">
    <property type="entry name" value="CoA-Trfase_III_dom_1_sf"/>
</dbReference>
<evidence type="ECO:0000313" key="3">
    <source>
        <dbReference type="EMBL" id="KAA9163998.1"/>
    </source>
</evidence>
<accession>A0A5N0VEE3</accession>
<evidence type="ECO:0000313" key="4">
    <source>
        <dbReference type="Proteomes" id="UP000319769"/>
    </source>
</evidence>
<reference evidence="3" key="1">
    <citation type="submission" date="2019-09" db="EMBL/GenBank/DDBJ databases">
        <authorList>
            <person name="Teo W.F.A."/>
            <person name="Duangmal K."/>
        </authorList>
    </citation>
    <scope>NUCLEOTIDE SEQUENCE [LARGE SCALE GENOMIC DNA]</scope>
    <source>
        <strain evidence="3">K81G1</strain>
    </source>
</reference>
<feature type="compositionally biased region" description="Basic and acidic residues" evidence="2">
    <location>
        <begin position="377"/>
        <end position="389"/>
    </location>
</feature>
<dbReference type="OrthoDB" id="9797653at2"/>
<dbReference type="Gene3D" id="3.40.50.10540">
    <property type="entry name" value="Crotonobetainyl-coa:carnitine coa-transferase, domain 1"/>
    <property type="match status" value="1"/>
</dbReference>
<name>A0A5N0VEE3_9PSEU</name>
<sequence>MNGPFSGLKVVELAEMVSGPYCGKLLADFDAEVIKVERPEGDPARRRGPFLGDDPDQEKSGLFLYLNTNKRGVTLDLADATGRTRFLRLIADADVLIEDRAPGELSELGLGYDDLSAVNPGLVMVSITPFGQDGPYRDRASTHLTTYHSSGQGYMLPMMSENLDREPVRGPGYLGEYDAGSAAAIAVLSALFWRDGGGGSGQHIDISKQHAMAHLERSQLRRYLDSGVSPNRTGMGRLLESLVRCKDGIYVILILSSEHQWQGLFRAMGRPEWAREERFATQASRSEHYPELRERLAEWAATLTSDEVFHLVQNEKSACAPAQTAETFHASEQTRARQYFLPIAHPVTGVLEYPGWPYRFSGVEWRPTTGAPLLGQHNDEVLDDSRRDVDYEDQPATASVR</sequence>
<dbReference type="GO" id="GO:0008410">
    <property type="term" value="F:CoA-transferase activity"/>
    <property type="evidence" value="ECO:0007669"/>
    <property type="project" value="TreeGrafter"/>
</dbReference>
<proteinExistence type="predicted"/>
<dbReference type="SUPFAM" id="SSF89796">
    <property type="entry name" value="CoA-transferase family III (CaiB/BaiF)"/>
    <property type="match status" value="1"/>
</dbReference>
<dbReference type="AlphaFoldDB" id="A0A5N0VEE3"/>
<dbReference type="PANTHER" id="PTHR48207:SF3">
    <property type="entry name" value="SUCCINATE--HYDROXYMETHYLGLUTARATE COA-TRANSFERASE"/>
    <property type="match status" value="1"/>
</dbReference>
<dbReference type="InterPro" id="IPR003673">
    <property type="entry name" value="CoA-Trfase_fam_III"/>
</dbReference>
<keyword evidence="4" id="KW-1185">Reference proteome</keyword>
<dbReference type="Gene3D" id="3.30.1540.10">
    <property type="entry name" value="formyl-coa transferase, domain 3"/>
    <property type="match status" value="1"/>
</dbReference>
<evidence type="ECO:0000256" key="2">
    <source>
        <dbReference type="SAM" id="MobiDB-lite"/>
    </source>
</evidence>
<comment type="caution">
    <text evidence="3">The sequence shown here is derived from an EMBL/GenBank/DDBJ whole genome shotgun (WGS) entry which is preliminary data.</text>
</comment>
<gene>
    <name evidence="3" type="ORF">FPZ12_008225</name>
</gene>
<protein>
    <submittedName>
        <fullName evidence="3">CoA transferase</fullName>
    </submittedName>
</protein>
<dbReference type="Pfam" id="PF02515">
    <property type="entry name" value="CoA_transf_3"/>
    <property type="match status" value="1"/>
</dbReference>
<dbReference type="EMBL" id="VMNW02000008">
    <property type="protein sequence ID" value="KAA9163998.1"/>
    <property type="molecule type" value="Genomic_DNA"/>
</dbReference>
<dbReference type="Proteomes" id="UP000319769">
    <property type="component" value="Unassembled WGS sequence"/>
</dbReference>